<evidence type="ECO:0000313" key="4">
    <source>
        <dbReference type="Proteomes" id="UP001595823"/>
    </source>
</evidence>
<evidence type="ECO:0000313" key="3">
    <source>
        <dbReference type="EMBL" id="MFC4334141.1"/>
    </source>
</evidence>
<dbReference type="GO" id="GO:0016787">
    <property type="term" value="F:hydrolase activity"/>
    <property type="evidence" value="ECO:0007669"/>
    <property type="project" value="UniProtKB-KW"/>
</dbReference>
<accession>A0ABV8TTP4</accession>
<keyword evidence="4" id="KW-1185">Reference proteome</keyword>
<evidence type="ECO:0000256" key="1">
    <source>
        <dbReference type="SAM" id="MobiDB-lite"/>
    </source>
</evidence>
<keyword evidence="3" id="KW-0378">Hydrolase</keyword>
<dbReference type="Gene3D" id="3.40.50.1110">
    <property type="entry name" value="SGNH hydrolase"/>
    <property type="match status" value="1"/>
</dbReference>
<organism evidence="3 4">
    <name type="scientific">Salininema proteolyticum</name>
    <dbReference type="NCBI Taxonomy" id="1607685"/>
    <lineage>
        <taxon>Bacteria</taxon>
        <taxon>Bacillati</taxon>
        <taxon>Actinomycetota</taxon>
        <taxon>Actinomycetes</taxon>
        <taxon>Glycomycetales</taxon>
        <taxon>Glycomycetaceae</taxon>
        <taxon>Salininema</taxon>
    </lineage>
</organism>
<reference evidence="4" key="1">
    <citation type="journal article" date="2019" name="Int. J. Syst. Evol. Microbiol.">
        <title>The Global Catalogue of Microorganisms (GCM) 10K type strain sequencing project: providing services to taxonomists for standard genome sequencing and annotation.</title>
        <authorList>
            <consortium name="The Broad Institute Genomics Platform"/>
            <consortium name="The Broad Institute Genome Sequencing Center for Infectious Disease"/>
            <person name="Wu L."/>
            <person name="Ma J."/>
        </authorList>
    </citation>
    <scope>NUCLEOTIDE SEQUENCE [LARGE SCALE GENOMIC DNA]</scope>
    <source>
        <strain evidence="4">IBRC-M 10908</strain>
    </source>
</reference>
<proteinExistence type="predicted"/>
<dbReference type="Pfam" id="PF13472">
    <property type="entry name" value="Lipase_GDSL_2"/>
    <property type="match status" value="1"/>
</dbReference>
<dbReference type="PANTHER" id="PTHR43784:SF2">
    <property type="entry name" value="GDSL-LIKE LIPASE_ACYLHYDROLASE, PUTATIVE (AFU_ORTHOLOGUE AFUA_2G00820)-RELATED"/>
    <property type="match status" value="1"/>
</dbReference>
<protein>
    <submittedName>
        <fullName evidence="3">SGNH/GDSL hydrolase family protein</fullName>
        <ecNumber evidence="3">3.1.-.-</ecNumber>
    </submittedName>
</protein>
<comment type="caution">
    <text evidence="3">The sequence shown here is derived from an EMBL/GenBank/DDBJ whole genome shotgun (WGS) entry which is preliminary data.</text>
</comment>
<feature type="region of interest" description="Disordered" evidence="1">
    <location>
        <begin position="231"/>
        <end position="255"/>
    </location>
</feature>
<dbReference type="SUPFAM" id="SSF52266">
    <property type="entry name" value="SGNH hydrolase"/>
    <property type="match status" value="1"/>
</dbReference>
<dbReference type="RefSeq" id="WP_380617873.1">
    <property type="nucleotide sequence ID" value="NZ_JBHSDK010000002.1"/>
</dbReference>
<dbReference type="PANTHER" id="PTHR43784">
    <property type="entry name" value="GDSL-LIKE LIPASE/ACYLHYDROLASE, PUTATIVE (AFU_ORTHOLOGUE AFUA_2G00820)-RELATED"/>
    <property type="match status" value="1"/>
</dbReference>
<dbReference type="EMBL" id="JBHSDK010000002">
    <property type="protein sequence ID" value="MFC4334141.1"/>
    <property type="molecule type" value="Genomic_DNA"/>
</dbReference>
<feature type="domain" description="SGNH hydrolase-type esterase" evidence="2">
    <location>
        <begin position="10"/>
        <end position="182"/>
    </location>
</feature>
<gene>
    <name evidence="3" type="ORF">ACFPET_02900</name>
</gene>
<sequence>MTGKYSSYVAVGDSFTEGVGDPAPTGRRPRGWADQFARAASRGNPDFAYANLAIRGRLFDAVVDEQIPPTMRQNPDLVSFAAGGNDALRPSFHPQRLATRLHEVVRLLKASNAEVVLFTSADVTYHLPGTSLMRKRFGAMNDMIRTVADRHDAILVDLWPDEAFRNPVFWSEDRLHLSTKGHIQVATRVCEALDIEPIPEWSESLEPAESAAEAASKLQWARKHLGPWVKRRLTGQSSGDSLDPKRPELSPVSDS</sequence>
<dbReference type="InterPro" id="IPR013830">
    <property type="entry name" value="SGNH_hydro"/>
</dbReference>
<evidence type="ECO:0000259" key="2">
    <source>
        <dbReference type="Pfam" id="PF13472"/>
    </source>
</evidence>
<dbReference type="InterPro" id="IPR036514">
    <property type="entry name" value="SGNH_hydro_sf"/>
</dbReference>
<dbReference type="Proteomes" id="UP001595823">
    <property type="component" value="Unassembled WGS sequence"/>
</dbReference>
<dbReference type="InterPro" id="IPR053140">
    <property type="entry name" value="GDSL_Rv0518-like"/>
</dbReference>
<dbReference type="CDD" id="cd01832">
    <property type="entry name" value="SGNH_hydrolase_like_1"/>
    <property type="match status" value="1"/>
</dbReference>
<name>A0ABV8TTP4_9ACTN</name>
<dbReference type="EC" id="3.1.-.-" evidence="3"/>